<evidence type="ECO:0000313" key="2">
    <source>
        <dbReference type="Proteomes" id="UP001285441"/>
    </source>
</evidence>
<accession>A0AAE0NWT5</accession>
<comment type="caution">
    <text evidence="1">The sequence shown here is derived from an EMBL/GenBank/DDBJ whole genome shotgun (WGS) entry which is preliminary data.</text>
</comment>
<organism evidence="1 2">
    <name type="scientific">Podospora didyma</name>
    <dbReference type="NCBI Taxonomy" id="330526"/>
    <lineage>
        <taxon>Eukaryota</taxon>
        <taxon>Fungi</taxon>
        <taxon>Dikarya</taxon>
        <taxon>Ascomycota</taxon>
        <taxon>Pezizomycotina</taxon>
        <taxon>Sordariomycetes</taxon>
        <taxon>Sordariomycetidae</taxon>
        <taxon>Sordariales</taxon>
        <taxon>Podosporaceae</taxon>
        <taxon>Podospora</taxon>
    </lineage>
</organism>
<evidence type="ECO:0000313" key="1">
    <source>
        <dbReference type="EMBL" id="KAK3389203.1"/>
    </source>
</evidence>
<dbReference type="AlphaFoldDB" id="A0AAE0NWT5"/>
<dbReference type="Proteomes" id="UP001285441">
    <property type="component" value="Unassembled WGS sequence"/>
</dbReference>
<name>A0AAE0NWT5_9PEZI</name>
<protein>
    <recommendedName>
        <fullName evidence="3">Fungal N-terminal domain-containing protein</fullName>
    </recommendedName>
</protein>
<proteinExistence type="predicted"/>
<reference evidence="1" key="2">
    <citation type="submission" date="2023-06" db="EMBL/GenBank/DDBJ databases">
        <authorList>
            <consortium name="Lawrence Berkeley National Laboratory"/>
            <person name="Haridas S."/>
            <person name="Hensen N."/>
            <person name="Bonometti L."/>
            <person name="Westerberg I."/>
            <person name="Brannstrom I.O."/>
            <person name="Guillou S."/>
            <person name="Cros-Aarteil S."/>
            <person name="Calhoun S."/>
            <person name="Kuo A."/>
            <person name="Mondo S."/>
            <person name="Pangilinan J."/>
            <person name="Riley R."/>
            <person name="LaButti K."/>
            <person name="Andreopoulos B."/>
            <person name="Lipzen A."/>
            <person name="Chen C."/>
            <person name="Yanf M."/>
            <person name="Daum C."/>
            <person name="Ng V."/>
            <person name="Clum A."/>
            <person name="Steindorff A."/>
            <person name="Ohm R."/>
            <person name="Martin F."/>
            <person name="Silar P."/>
            <person name="Natvig D."/>
            <person name="Lalanne C."/>
            <person name="Gautier V."/>
            <person name="Ament-velasquez S.L."/>
            <person name="Kruys A."/>
            <person name="Hutchinson M.I."/>
            <person name="Powell A.J."/>
            <person name="Barry K."/>
            <person name="Miller A.N."/>
            <person name="Grigoriev I.V."/>
            <person name="Debuchy R."/>
            <person name="Gladieux P."/>
            <person name="Thoren M.H."/>
            <person name="Johannesson H."/>
        </authorList>
    </citation>
    <scope>NUCLEOTIDE SEQUENCE</scope>
    <source>
        <strain evidence="1">CBS 232.78</strain>
    </source>
</reference>
<keyword evidence="2" id="KW-1185">Reference proteome</keyword>
<dbReference type="EMBL" id="JAULSW010000002">
    <property type="protein sequence ID" value="KAK3389203.1"/>
    <property type="molecule type" value="Genomic_DNA"/>
</dbReference>
<evidence type="ECO:0008006" key="3">
    <source>
        <dbReference type="Google" id="ProtNLM"/>
    </source>
</evidence>
<sequence length="225" mass="25001">MPEQITQDGLDGCREALNVASLRLDERLKSIADRLIAKSKMALSSPEDAADLERLQAEWETARLCLNICSQANESVTKANINVFGNVNGAEEVLQFFASTTGRDSEATHAVDTRIMDLPSNKAKIYRVEDAKLRADAHDFMVKYTRISSDEIDAHVRAVDPRQIRAVHPYPCVGSLSFLDLNLQRRRDLFARIVKTLTAPASPDGSEPLYIGILLHPFRRHGGST</sequence>
<reference evidence="1" key="1">
    <citation type="journal article" date="2023" name="Mol. Phylogenet. Evol.">
        <title>Genome-scale phylogeny and comparative genomics of the fungal order Sordariales.</title>
        <authorList>
            <person name="Hensen N."/>
            <person name="Bonometti L."/>
            <person name="Westerberg I."/>
            <person name="Brannstrom I.O."/>
            <person name="Guillou S."/>
            <person name="Cros-Aarteil S."/>
            <person name="Calhoun S."/>
            <person name="Haridas S."/>
            <person name="Kuo A."/>
            <person name="Mondo S."/>
            <person name="Pangilinan J."/>
            <person name="Riley R."/>
            <person name="LaButti K."/>
            <person name="Andreopoulos B."/>
            <person name="Lipzen A."/>
            <person name="Chen C."/>
            <person name="Yan M."/>
            <person name="Daum C."/>
            <person name="Ng V."/>
            <person name="Clum A."/>
            <person name="Steindorff A."/>
            <person name="Ohm R.A."/>
            <person name="Martin F."/>
            <person name="Silar P."/>
            <person name="Natvig D.O."/>
            <person name="Lalanne C."/>
            <person name="Gautier V."/>
            <person name="Ament-Velasquez S.L."/>
            <person name="Kruys A."/>
            <person name="Hutchinson M.I."/>
            <person name="Powell A.J."/>
            <person name="Barry K."/>
            <person name="Miller A.N."/>
            <person name="Grigoriev I.V."/>
            <person name="Debuchy R."/>
            <person name="Gladieux P."/>
            <person name="Hiltunen Thoren M."/>
            <person name="Johannesson H."/>
        </authorList>
    </citation>
    <scope>NUCLEOTIDE SEQUENCE</scope>
    <source>
        <strain evidence="1">CBS 232.78</strain>
    </source>
</reference>
<gene>
    <name evidence="1" type="ORF">B0H63DRAFT_518443</name>
</gene>